<name>A0A6G1JSE1_9PLEO</name>
<gene>
    <name evidence="2" type="ORF">K504DRAFT_508149</name>
</gene>
<organism evidence="2 3">
    <name type="scientific">Pleomassaria siparia CBS 279.74</name>
    <dbReference type="NCBI Taxonomy" id="1314801"/>
    <lineage>
        <taxon>Eukaryota</taxon>
        <taxon>Fungi</taxon>
        <taxon>Dikarya</taxon>
        <taxon>Ascomycota</taxon>
        <taxon>Pezizomycotina</taxon>
        <taxon>Dothideomycetes</taxon>
        <taxon>Pleosporomycetidae</taxon>
        <taxon>Pleosporales</taxon>
        <taxon>Pleomassariaceae</taxon>
        <taxon>Pleomassaria</taxon>
    </lineage>
</organism>
<keyword evidence="3" id="KW-1185">Reference proteome</keyword>
<dbReference type="AlphaFoldDB" id="A0A6G1JSE1"/>
<feature type="compositionally biased region" description="Polar residues" evidence="1">
    <location>
        <begin position="48"/>
        <end position="86"/>
    </location>
</feature>
<protein>
    <submittedName>
        <fullName evidence="2">Uncharacterized protein</fullName>
    </submittedName>
</protein>
<feature type="region of interest" description="Disordered" evidence="1">
    <location>
        <begin position="101"/>
        <end position="124"/>
    </location>
</feature>
<sequence length="284" mass="31685">MPPDKALSERSRSTGLVVRGEHPSVYTPLGISNSRSSKDVKLPPPQPSITQGIRASIQETTPSRQPQIKTYSTSPLLTSSVDSISTPPYMRRLPYITTQNSSSMYTTSRAPSSESPVLSHTTDTQDALSSLNRKHSSQYPYPPFDPQHISASTHSSARLPHNSNVDTDPAAKAHLSVPGHFRLRSQPQSPYIWYRQMSPTEFLKIGETIGPDREWQDVPEPSDYPTAIFKAPVSDQRKNPKVQGSKLKNSSDKRSMEREKGTGNMPEKRKLEREDTCSDRGRRS</sequence>
<evidence type="ECO:0000256" key="1">
    <source>
        <dbReference type="SAM" id="MobiDB-lite"/>
    </source>
</evidence>
<evidence type="ECO:0000313" key="2">
    <source>
        <dbReference type="EMBL" id="KAF2703233.1"/>
    </source>
</evidence>
<feature type="compositionally biased region" description="Basic and acidic residues" evidence="1">
    <location>
        <begin position="249"/>
        <end position="284"/>
    </location>
</feature>
<feature type="region of interest" description="Disordered" evidence="1">
    <location>
        <begin position="1"/>
        <end position="88"/>
    </location>
</feature>
<feature type="region of interest" description="Disordered" evidence="1">
    <location>
        <begin position="212"/>
        <end position="284"/>
    </location>
</feature>
<accession>A0A6G1JSE1</accession>
<dbReference type="EMBL" id="MU005788">
    <property type="protein sequence ID" value="KAF2703233.1"/>
    <property type="molecule type" value="Genomic_DNA"/>
</dbReference>
<feature type="compositionally biased region" description="Basic and acidic residues" evidence="1">
    <location>
        <begin position="1"/>
        <end position="12"/>
    </location>
</feature>
<dbReference type="Proteomes" id="UP000799428">
    <property type="component" value="Unassembled WGS sequence"/>
</dbReference>
<reference evidence="2" key="1">
    <citation type="journal article" date="2020" name="Stud. Mycol.">
        <title>101 Dothideomycetes genomes: a test case for predicting lifestyles and emergence of pathogens.</title>
        <authorList>
            <person name="Haridas S."/>
            <person name="Albert R."/>
            <person name="Binder M."/>
            <person name="Bloem J."/>
            <person name="Labutti K."/>
            <person name="Salamov A."/>
            <person name="Andreopoulos B."/>
            <person name="Baker S."/>
            <person name="Barry K."/>
            <person name="Bills G."/>
            <person name="Bluhm B."/>
            <person name="Cannon C."/>
            <person name="Castanera R."/>
            <person name="Culley D."/>
            <person name="Daum C."/>
            <person name="Ezra D."/>
            <person name="Gonzalez J."/>
            <person name="Henrissat B."/>
            <person name="Kuo A."/>
            <person name="Liang C."/>
            <person name="Lipzen A."/>
            <person name="Lutzoni F."/>
            <person name="Magnuson J."/>
            <person name="Mondo S."/>
            <person name="Nolan M."/>
            <person name="Ohm R."/>
            <person name="Pangilinan J."/>
            <person name="Park H.-J."/>
            <person name="Ramirez L."/>
            <person name="Alfaro M."/>
            <person name="Sun H."/>
            <person name="Tritt A."/>
            <person name="Yoshinaga Y."/>
            <person name="Zwiers L.-H."/>
            <person name="Turgeon B."/>
            <person name="Goodwin S."/>
            <person name="Spatafora J."/>
            <person name="Crous P."/>
            <person name="Grigoriev I."/>
        </authorList>
    </citation>
    <scope>NUCLEOTIDE SEQUENCE</scope>
    <source>
        <strain evidence="2">CBS 279.74</strain>
    </source>
</reference>
<evidence type="ECO:0000313" key="3">
    <source>
        <dbReference type="Proteomes" id="UP000799428"/>
    </source>
</evidence>
<proteinExistence type="predicted"/>